<dbReference type="OrthoDB" id="444631at2759"/>
<feature type="transmembrane region" description="Helical" evidence="7">
    <location>
        <begin position="170"/>
        <end position="194"/>
    </location>
</feature>
<feature type="compositionally biased region" description="Polar residues" evidence="6">
    <location>
        <begin position="312"/>
        <end position="364"/>
    </location>
</feature>
<feature type="region of interest" description="Disordered" evidence="6">
    <location>
        <begin position="312"/>
        <end position="391"/>
    </location>
</feature>
<evidence type="ECO:0000256" key="5">
    <source>
        <dbReference type="ARBA" id="ARBA00038359"/>
    </source>
</evidence>
<evidence type="ECO:0000256" key="2">
    <source>
        <dbReference type="ARBA" id="ARBA00022692"/>
    </source>
</evidence>
<feature type="domain" description="Rhodopsin" evidence="8">
    <location>
        <begin position="32"/>
        <end position="269"/>
    </location>
</feature>
<evidence type="ECO:0000313" key="10">
    <source>
        <dbReference type="Proteomes" id="UP000663193"/>
    </source>
</evidence>
<dbReference type="EMBL" id="CP069026">
    <property type="protein sequence ID" value="QRC94388.1"/>
    <property type="molecule type" value="Genomic_DNA"/>
</dbReference>
<comment type="similarity">
    <text evidence="5">Belongs to the SAT4 family.</text>
</comment>
<keyword evidence="10" id="KW-1185">Reference proteome</keyword>
<sequence length="473" mass="51293">MDAGIYEAPPVANQVNTIVLAFTVVAGLIVSLRLFARIFLTSLFGPEDVLIVLAMGFSIGLSATVSQQTTHGLGTHISELGTNEQRLFFKAFWVGLWVHSLALTITKVSALTQYLRIFPIHRFRISCYCLLGLVVALGAWAVASNIFICNAIDSAWIDRFKRDDCMDRKLIWFTNSGISIALDLIILLLPVPLIRTLQIPASQKRGFVTIIALSICAPIISIIRLHTISRIAKSTDLPFDNIGHAILSSLEVNAVIICACLPAMRPLLALMMPKYFSKAAQFTNVPTGYDIEQPKHMRTPSRNMVVKSIQSKTIESGTSTPRAPQPTLSRTSSGRFTVTHSRPSTAHQTPTSGRSTPGRSTPGRNTPVRGSPGRATPGRATPLGHSRSGSNISIDIAAADARSNGLRPPRRTNPLRLSPITPGGSDISLPESMYNAGISNDSHADLIHVWGPERKVASKPLPLTPFPVRAHRG</sequence>
<evidence type="ECO:0000256" key="1">
    <source>
        <dbReference type="ARBA" id="ARBA00004141"/>
    </source>
</evidence>
<proteinExistence type="inferred from homology"/>
<gene>
    <name evidence="9" type="ORF">JI435_076290</name>
</gene>
<accession>A0A7U2EWF7</accession>
<evidence type="ECO:0000256" key="7">
    <source>
        <dbReference type="SAM" id="Phobius"/>
    </source>
</evidence>
<feature type="transmembrane region" description="Helical" evidence="7">
    <location>
        <begin position="48"/>
        <end position="67"/>
    </location>
</feature>
<evidence type="ECO:0000256" key="6">
    <source>
        <dbReference type="SAM" id="MobiDB-lite"/>
    </source>
</evidence>
<dbReference type="PANTHER" id="PTHR33048:SF47">
    <property type="entry name" value="INTEGRAL MEMBRANE PROTEIN-RELATED"/>
    <property type="match status" value="1"/>
</dbReference>
<reference evidence="10" key="1">
    <citation type="journal article" date="2021" name="BMC Genomics">
        <title>Chromosome-level genome assembly and manually-curated proteome of model necrotroph Parastagonospora nodorum Sn15 reveals a genome-wide trove of candidate effector homologs, and redundancy of virulence-related functions within an accessory chromosome.</title>
        <authorList>
            <person name="Bertazzoni S."/>
            <person name="Jones D.A.B."/>
            <person name="Phan H.T."/>
            <person name="Tan K.-C."/>
            <person name="Hane J.K."/>
        </authorList>
    </citation>
    <scope>NUCLEOTIDE SEQUENCE [LARGE SCALE GENOMIC DNA]</scope>
    <source>
        <strain evidence="10">SN15 / ATCC MYA-4574 / FGSC 10173)</strain>
    </source>
</reference>
<keyword evidence="2 7" id="KW-0812">Transmembrane</keyword>
<organism evidence="9 10">
    <name type="scientific">Phaeosphaeria nodorum (strain SN15 / ATCC MYA-4574 / FGSC 10173)</name>
    <name type="common">Glume blotch fungus</name>
    <name type="synonym">Parastagonospora nodorum</name>
    <dbReference type="NCBI Taxonomy" id="321614"/>
    <lineage>
        <taxon>Eukaryota</taxon>
        <taxon>Fungi</taxon>
        <taxon>Dikarya</taxon>
        <taxon>Ascomycota</taxon>
        <taxon>Pezizomycotina</taxon>
        <taxon>Dothideomycetes</taxon>
        <taxon>Pleosporomycetidae</taxon>
        <taxon>Pleosporales</taxon>
        <taxon>Pleosporineae</taxon>
        <taxon>Phaeosphaeriaceae</taxon>
        <taxon>Parastagonospora</taxon>
    </lineage>
</organism>
<dbReference type="GO" id="GO:0016020">
    <property type="term" value="C:membrane"/>
    <property type="evidence" value="ECO:0007669"/>
    <property type="project" value="UniProtKB-SubCell"/>
</dbReference>
<feature type="region of interest" description="Disordered" evidence="6">
    <location>
        <begin position="403"/>
        <end position="424"/>
    </location>
</feature>
<dbReference type="OMA" id="GRCMNQL"/>
<evidence type="ECO:0000313" key="9">
    <source>
        <dbReference type="EMBL" id="QRC94388.1"/>
    </source>
</evidence>
<feature type="transmembrane region" description="Helical" evidence="7">
    <location>
        <begin position="15"/>
        <end position="36"/>
    </location>
</feature>
<name>A0A7U2EWF7_PHANO</name>
<evidence type="ECO:0000256" key="3">
    <source>
        <dbReference type="ARBA" id="ARBA00022989"/>
    </source>
</evidence>
<keyword evidence="4 7" id="KW-0472">Membrane</keyword>
<dbReference type="Proteomes" id="UP000663193">
    <property type="component" value="Chromosome 4"/>
</dbReference>
<evidence type="ECO:0000256" key="4">
    <source>
        <dbReference type="ARBA" id="ARBA00023136"/>
    </source>
</evidence>
<dbReference type="VEuPathDB" id="FungiDB:JI435_076290"/>
<keyword evidence="3 7" id="KW-1133">Transmembrane helix</keyword>
<dbReference type="PANTHER" id="PTHR33048">
    <property type="entry name" value="PTH11-LIKE INTEGRAL MEMBRANE PROTEIN (AFU_ORTHOLOGUE AFUA_5G11245)"/>
    <property type="match status" value="1"/>
</dbReference>
<dbReference type="Pfam" id="PF20684">
    <property type="entry name" value="Fung_rhodopsin"/>
    <property type="match status" value="1"/>
</dbReference>
<feature type="transmembrane region" description="Helical" evidence="7">
    <location>
        <begin position="127"/>
        <end position="148"/>
    </location>
</feature>
<feature type="transmembrane region" description="Helical" evidence="7">
    <location>
        <begin position="206"/>
        <end position="225"/>
    </location>
</feature>
<protein>
    <recommendedName>
        <fullName evidence="8">Rhodopsin domain-containing protein</fullName>
    </recommendedName>
</protein>
<dbReference type="AlphaFoldDB" id="A0A7U2EWF7"/>
<dbReference type="InterPro" id="IPR052337">
    <property type="entry name" value="SAT4-like"/>
</dbReference>
<comment type="subcellular location">
    <subcellularLocation>
        <location evidence="1">Membrane</location>
        <topology evidence="1">Multi-pass membrane protein</topology>
    </subcellularLocation>
</comment>
<evidence type="ECO:0000259" key="8">
    <source>
        <dbReference type="Pfam" id="PF20684"/>
    </source>
</evidence>
<dbReference type="InterPro" id="IPR049326">
    <property type="entry name" value="Rhodopsin_dom_fungi"/>
</dbReference>